<feature type="compositionally biased region" description="Polar residues" evidence="1">
    <location>
        <begin position="17"/>
        <end position="27"/>
    </location>
</feature>
<evidence type="ECO:0000256" key="1">
    <source>
        <dbReference type="SAM" id="MobiDB-lite"/>
    </source>
</evidence>
<feature type="region of interest" description="Disordered" evidence="1">
    <location>
        <begin position="1"/>
        <end position="32"/>
    </location>
</feature>
<feature type="region of interest" description="Disordered" evidence="1">
    <location>
        <begin position="150"/>
        <end position="212"/>
    </location>
</feature>
<evidence type="ECO:0000313" key="2">
    <source>
        <dbReference type="EMBL" id="KAK5605955.1"/>
    </source>
</evidence>
<sequence>MESCRERLKMSRKTPASWHSSDQQVEMQQDAVAEAEPKITLISVFSEISAPAVNGTDFGPMSPRSSKNSLKQRSGGLSGARNRGRRGLVPRQQNESTARAQLPNWPKWCPSHTTTVKNMARDPQGSLAMTERSPCRVATMLAGSVWENLGQPRTANGQMTQGPLRPARTQPLNPSTEAPLHTPSLPNPRYHAHQPPARTGAPGSKTPPPPHI</sequence>
<organism evidence="2 3">
    <name type="scientific">Crenichthys baileyi</name>
    <name type="common">White River springfish</name>
    <dbReference type="NCBI Taxonomy" id="28760"/>
    <lineage>
        <taxon>Eukaryota</taxon>
        <taxon>Metazoa</taxon>
        <taxon>Chordata</taxon>
        <taxon>Craniata</taxon>
        <taxon>Vertebrata</taxon>
        <taxon>Euteleostomi</taxon>
        <taxon>Actinopterygii</taxon>
        <taxon>Neopterygii</taxon>
        <taxon>Teleostei</taxon>
        <taxon>Neoteleostei</taxon>
        <taxon>Acanthomorphata</taxon>
        <taxon>Ovalentaria</taxon>
        <taxon>Atherinomorphae</taxon>
        <taxon>Cyprinodontiformes</taxon>
        <taxon>Goodeidae</taxon>
        <taxon>Crenichthys</taxon>
    </lineage>
</organism>
<keyword evidence="3" id="KW-1185">Reference proteome</keyword>
<evidence type="ECO:0000313" key="3">
    <source>
        <dbReference type="Proteomes" id="UP001311232"/>
    </source>
</evidence>
<feature type="region of interest" description="Disordered" evidence="1">
    <location>
        <begin position="52"/>
        <end position="109"/>
    </location>
</feature>
<dbReference type="EMBL" id="JAHHUM010002129">
    <property type="protein sequence ID" value="KAK5605955.1"/>
    <property type="molecule type" value="Genomic_DNA"/>
</dbReference>
<proteinExistence type="predicted"/>
<comment type="caution">
    <text evidence="2">The sequence shown here is derived from an EMBL/GenBank/DDBJ whole genome shotgun (WGS) entry which is preliminary data.</text>
</comment>
<feature type="compositionally biased region" description="Polar residues" evidence="1">
    <location>
        <begin position="63"/>
        <end position="72"/>
    </location>
</feature>
<accession>A0AAV9RBM0</accession>
<feature type="compositionally biased region" description="Polar residues" evidence="1">
    <location>
        <begin position="151"/>
        <end position="161"/>
    </location>
</feature>
<dbReference type="AlphaFoldDB" id="A0AAV9RBM0"/>
<gene>
    <name evidence="2" type="ORF">CRENBAI_002869</name>
</gene>
<name>A0AAV9RBM0_9TELE</name>
<reference evidence="2 3" key="1">
    <citation type="submission" date="2021-06" db="EMBL/GenBank/DDBJ databases">
        <authorList>
            <person name="Palmer J.M."/>
        </authorList>
    </citation>
    <scope>NUCLEOTIDE SEQUENCE [LARGE SCALE GENOMIC DNA]</scope>
    <source>
        <strain evidence="2 3">MEX-2019</strain>
        <tissue evidence="2">Muscle</tissue>
    </source>
</reference>
<protein>
    <submittedName>
        <fullName evidence="2">Uncharacterized protein</fullName>
    </submittedName>
</protein>
<dbReference type="Proteomes" id="UP001311232">
    <property type="component" value="Unassembled WGS sequence"/>
</dbReference>